<name>A0A1H7T2F6_9BACT</name>
<evidence type="ECO:0000313" key="1">
    <source>
        <dbReference type="EMBL" id="SEL77967.1"/>
    </source>
</evidence>
<dbReference type="RefSeq" id="WP_089911497.1">
    <property type="nucleotide sequence ID" value="NZ_FOBB01000002.1"/>
</dbReference>
<dbReference type="Proteomes" id="UP000198984">
    <property type="component" value="Unassembled WGS sequence"/>
</dbReference>
<dbReference type="EMBL" id="FOBB01000002">
    <property type="protein sequence ID" value="SEL77967.1"/>
    <property type="molecule type" value="Genomic_DNA"/>
</dbReference>
<dbReference type="STRING" id="573321.SAMN04488505_1021096"/>
<organism evidence="1 2">
    <name type="scientific">Chitinophaga rupis</name>
    <dbReference type="NCBI Taxonomy" id="573321"/>
    <lineage>
        <taxon>Bacteria</taxon>
        <taxon>Pseudomonadati</taxon>
        <taxon>Bacteroidota</taxon>
        <taxon>Chitinophagia</taxon>
        <taxon>Chitinophagales</taxon>
        <taxon>Chitinophagaceae</taxon>
        <taxon>Chitinophaga</taxon>
    </lineage>
</organism>
<dbReference type="PROSITE" id="PS51257">
    <property type="entry name" value="PROKAR_LIPOPROTEIN"/>
    <property type="match status" value="1"/>
</dbReference>
<protein>
    <submittedName>
        <fullName evidence="1">Uncharacterized protein</fullName>
    </submittedName>
</protein>
<evidence type="ECO:0000313" key="2">
    <source>
        <dbReference type="Proteomes" id="UP000198984"/>
    </source>
</evidence>
<gene>
    <name evidence="1" type="ORF">SAMN04488505_1021096</name>
</gene>
<keyword evidence="2" id="KW-1185">Reference proteome</keyword>
<sequence>MKAVKPSYVVLLVLLSCFSFCSPLISRYNEYAYQQTTALKVDVLKAMDLGVDSFSLHKDALSELQTKIDKAYEYEVHRPNNKITLEMWNTMKDPGKHLLGGYFKYWQDHAVLSKPFIEEAKVQVGAAFDKIAELESGKIKN</sequence>
<proteinExistence type="predicted"/>
<accession>A0A1H7T2F6</accession>
<reference evidence="1 2" key="1">
    <citation type="submission" date="2016-10" db="EMBL/GenBank/DDBJ databases">
        <authorList>
            <person name="de Groot N.N."/>
        </authorList>
    </citation>
    <scope>NUCLEOTIDE SEQUENCE [LARGE SCALE GENOMIC DNA]</scope>
    <source>
        <strain evidence="1 2">DSM 21039</strain>
    </source>
</reference>
<dbReference type="OrthoDB" id="794867at2"/>
<dbReference type="AlphaFoldDB" id="A0A1H7T2F6"/>